<proteinExistence type="predicted"/>
<feature type="compositionally biased region" description="Low complexity" evidence="1">
    <location>
        <begin position="591"/>
        <end position="602"/>
    </location>
</feature>
<sequence>MEETDCLISSQRSSATDTANDIPHNSQDSDSNLACNHPCTVTEGNNDPTPVKVLQHITPNRRKRIRISPLSRSGTTLKNDYSSAMNGPDEVIQSDHVTTAEFHCSNRLDHSERERTDTLRNSVMNLSAIEPEVRGIIFKYVQSESVICCLELAGFTSPYVLTCLDETQIHRVEDFVGHACTLMNSASVRERFIGPIFSDFPEQFRFPSGTVCGLLLATAEIKRRYSSLNTPNESYLVDHNAKNLTDVSAQTDISLPVASSLSTLGEPNYSSKLSNTIIKSSPPTQGAGSPQSAASTSSTVIEFPTTLDSASKSNTENVATSSDPMSMMAAAFQAAAVAAAGNNHTIQPALGSKSTTADSSTGTSGEQISNPLELAQALGNQFPVEITSAARLVAAVSGCAFSNPFQPSQTTLGSGINYDEEVVDLDRLKQHSSASAIRLASRQFLNAHLVRGRDFDMEMEISTTPEGVKRVTGIFYCHLCREKRERTSAVRFSIARNRYPVLSNVLSHLKTHFQYRGQFFTGTGTTITGTPSNMHHLTPSTKVSTGFGDVMLPMVSSSIPGLPFVGSTTLPNFGLNAPGYFDVNVTPSGASTTHTSRSTVSTPTPPDPNLPAFTLKGEELEPTRDDEQKRQILTSANSVCQSPCDARANHSNTTTLESSDSVPTSTFNQIVDHFSSQADFAPLGNPR</sequence>
<feature type="compositionally biased region" description="Polar residues" evidence="1">
    <location>
        <begin position="649"/>
        <end position="663"/>
    </location>
</feature>
<dbReference type="EMBL" id="NIRI02000056">
    <property type="protein sequence ID" value="KAG5443429.1"/>
    <property type="molecule type" value="Genomic_DNA"/>
</dbReference>
<dbReference type="InParanoid" id="A0A3R7ES02"/>
<comment type="caution">
    <text evidence="2">The sequence shown here is derived from an EMBL/GenBank/DDBJ whole genome shotgun (WGS) entry which is preliminary data.</text>
</comment>
<dbReference type="OrthoDB" id="6262283at2759"/>
<feature type="region of interest" description="Disordered" evidence="1">
    <location>
        <begin position="1"/>
        <end position="47"/>
    </location>
</feature>
<reference evidence="2 3" key="2">
    <citation type="journal article" date="2021" name="Genomics">
        <title>High-quality reference genome for Clonorchis sinensis.</title>
        <authorList>
            <person name="Young N.D."/>
            <person name="Stroehlein A.J."/>
            <person name="Kinkar L."/>
            <person name="Wang T."/>
            <person name="Sohn W.M."/>
            <person name="Chang B.C.H."/>
            <person name="Kaur P."/>
            <person name="Weisz D."/>
            <person name="Dudchenko O."/>
            <person name="Aiden E.L."/>
            <person name="Korhonen P.K."/>
            <person name="Gasser R.B."/>
        </authorList>
    </citation>
    <scope>NUCLEOTIDE SEQUENCE [LARGE SCALE GENOMIC DNA]</scope>
    <source>
        <strain evidence="2">Cs-k2</strain>
    </source>
</reference>
<protein>
    <submittedName>
        <fullName evidence="2">Uncharacterized protein</fullName>
    </submittedName>
</protein>
<feature type="region of interest" description="Disordered" evidence="1">
    <location>
        <begin position="588"/>
        <end position="612"/>
    </location>
</feature>
<gene>
    <name evidence="2" type="ORF">CSKR_108860</name>
</gene>
<feature type="region of interest" description="Disordered" evidence="1">
    <location>
        <begin position="274"/>
        <end position="299"/>
    </location>
</feature>
<organism evidence="2 3">
    <name type="scientific">Clonorchis sinensis</name>
    <name type="common">Chinese liver fluke</name>
    <dbReference type="NCBI Taxonomy" id="79923"/>
    <lineage>
        <taxon>Eukaryota</taxon>
        <taxon>Metazoa</taxon>
        <taxon>Spiralia</taxon>
        <taxon>Lophotrochozoa</taxon>
        <taxon>Platyhelminthes</taxon>
        <taxon>Trematoda</taxon>
        <taxon>Digenea</taxon>
        <taxon>Opisthorchiida</taxon>
        <taxon>Opisthorchiata</taxon>
        <taxon>Opisthorchiidae</taxon>
        <taxon>Clonorchis</taxon>
    </lineage>
</organism>
<name>A0A3R7ES02_CLOSI</name>
<reference evidence="2 3" key="1">
    <citation type="journal article" date="2018" name="Biotechnol. Adv.">
        <title>Improved genomic resources and new bioinformatic workflow for the carcinogenic parasite Clonorchis sinensis: Biotechnological implications.</title>
        <authorList>
            <person name="Wang D."/>
            <person name="Korhonen P.K."/>
            <person name="Gasser R.B."/>
            <person name="Young N.D."/>
        </authorList>
    </citation>
    <scope>NUCLEOTIDE SEQUENCE [LARGE SCALE GENOMIC DNA]</scope>
    <source>
        <strain evidence="2">Cs-k2</strain>
    </source>
</reference>
<evidence type="ECO:0000313" key="3">
    <source>
        <dbReference type="Proteomes" id="UP000286415"/>
    </source>
</evidence>
<keyword evidence="3" id="KW-1185">Reference proteome</keyword>
<evidence type="ECO:0000313" key="2">
    <source>
        <dbReference type="EMBL" id="KAG5443429.1"/>
    </source>
</evidence>
<feature type="compositionally biased region" description="Polar residues" evidence="1">
    <location>
        <begin position="7"/>
        <end position="34"/>
    </location>
</feature>
<accession>A0A3R7ES02</accession>
<feature type="region of interest" description="Disordered" evidence="1">
    <location>
        <begin position="642"/>
        <end position="663"/>
    </location>
</feature>
<dbReference type="AlphaFoldDB" id="A0A3R7ES02"/>
<evidence type="ECO:0000256" key="1">
    <source>
        <dbReference type="SAM" id="MobiDB-lite"/>
    </source>
</evidence>
<dbReference type="Proteomes" id="UP000286415">
    <property type="component" value="Unassembled WGS sequence"/>
</dbReference>